<dbReference type="GO" id="GO:0000139">
    <property type="term" value="C:Golgi membrane"/>
    <property type="evidence" value="ECO:0007669"/>
    <property type="project" value="TreeGrafter"/>
</dbReference>
<keyword evidence="1" id="KW-0645">Protease</keyword>
<protein>
    <recommendedName>
        <fullName evidence="4">Peptidase S8/S53 domain-containing protein</fullName>
    </recommendedName>
</protein>
<reference evidence="5 6" key="1">
    <citation type="submission" date="2020-03" db="EMBL/GenBank/DDBJ databases">
        <title>Dissostichus mawsoni Genome sequencing and assembly.</title>
        <authorList>
            <person name="Park H."/>
        </authorList>
    </citation>
    <scope>NUCLEOTIDE SEQUENCE [LARGE SCALE GENOMIC DNA]</scope>
    <source>
        <strain evidence="5">DM0001</strain>
        <tissue evidence="5">Muscle</tissue>
    </source>
</reference>
<name>A0A7J5YII5_DISMA</name>
<evidence type="ECO:0000313" key="5">
    <source>
        <dbReference type="EMBL" id="KAF3848599.1"/>
    </source>
</evidence>
<keyword evidence="2" id="KW-0378">Hydrolase</keyword>
<evidence type="ECO:0000256" key="1">
    <source>
        <dbReference type="ARBA" id="ARBA00022670"/>
    </source>
</evidence>
<comment type="caution">
    <text evidence="5">The sequence shown here is derived from an EMBL/GenBank/DDBJ whole genome shotgun (WGS) entry which is preliminary data.</text>
</comment>
<evidence type="ECO:0000259" key="4">
    <source>
        <dbReference type="Pfam" id="PF00082"/>
    </source>
</evidence>
<feature type="domain" description="Peptidase S8/S53" evidence="4">
    <location>
        <begin position="160"/>
        <end position="233"/>
    </location>
</feature>
<dbReference type="PANTHER" id="PTHR42884">
    <property type="entry name" value="PROPROTEIN CONVERTASE SUBTILISIN/KEXIN-RELATED"/>
    <property type="match status" value="1"/>
</dbReference>
<dbReference type="AlphaFoldDB" id="A0A7J5YII5"/>
<sequence>MKSYYSFRHSETAMRSTVSNTQVSVSVATETEVSGVAAAAGGPEEREEELQSNLVFSVNLKSENLPTAHPSNQTLHNDPMWRNPWYHDPLASRDVNGKTTIRLQIIPTLLPPTTMGLRVQGRSLQLLTTHTAPSEFLSTLASAVRASDDMKQERTRTSAGIRMLDGDVTDMVEAQSLSFRPQYIDIYSASWGPEDDGATLEGPGPLTRLALENGVKNGRRGRGSVFVWSSGSGGLRGDHCSCDGYSSSIYTVSISSSSPLLTWRDVQHIIVRTSKSHRLPDPDWSVNGAGFRVSHLYGFGLLDAEAMVLEAQRWRRVPAQRRCVQEDPQISRYPTVAPRD</sequence>
<evidence type="ECO:0000313" key="6">
    <source>
        <dbReference type="Proteomes" id="UP000518266"/>
    </source>
</evidence>
<dbReference type="GO" id="GO:0016486">
    <property type="term" value="P:peptide hormone processing"/>
    <property type="evidence" value="ECO:0007669"/>
    <property type="project" value="TreeGrafter"/>
</dbReference>
<dbReference type="GO" id="GO:0005802">
    <property type="term" value="C:trans-Golgi network"/>
    <property type="evidence" value="ECO:0007669"/>
    <property type="project" value="TreeGrafter"/>
</dbReference>
<dbReference type="InterPro" id="IPR000209">
    <property type="entry name" value="Peptidase_S8/S53_dom"/>
</dbReference>
<dbReference type="Pfam" id="PF00082">
    <property type="entry name" value="Peptidase_S8"/>
    <property type="match status" value="1"/>
</dbReference>
<dbReference type="OrthoDB" id="300641at2759"/>
<feature type="non-terminal residue" evidence="5">
    <location>
        <position position="340"/>
    </location>
</feature>
<evidence type="ECO:0000256" key="3">
    <source>
        <dbReference type="ARBA" id="ARBA00022825"/>
    </source>
</evidence>
<gene>
    <name evidence="5" type="ORF">F7725_015096</name>
</gene>
<proteinExistence type="predicted"/>
<organism evidence="5 6">
    <name type="scientific">Dissostichus mawsoni</name>
    <name type="common">Antarctic cod</name>
    <dbReference type="NCBI Taxonomy" id="36200"/>
    <lineage>
        <taxon>Eukaryota</taxon>
        <taxon>Metazoa</taxon>
        <taxon>Chordata</taxon>
        <taxon>Craniata</taxon>
        <taxon>Vertebrata</taxon>
        <taxon>Euteleostomi</taxon>
        <taxon>Actinopterygii</taxon>
        <taxon>Neopterygii</taxon>
        <taxon>Teleostei</taxon>
        <taxon>Neoteleostei</taxon>
        <taxon>Acanthomorphata</taxon>
        <taxon>Eupercaria</taxon>
        <taxon>Perciformes</taxon>
        <taxon>Notothenioidei</taxon>
        <taxon>Nototheniidae</taxon>
        <taxon>Dissostichus</taxon>
    </lineage>
</organism>
<dbReference type="EMBL" id="JAAKFY010000012">
    <property type="protein sequence ID" value="KAF3848599.1"/>
    <property type="molecule type" value="Genomic_DNA"/>
</dbReference>
<keyword evidence="6" id="KW-1185">Reference proteome</keyword>
<evidence type="ECO:0000256" key="2">
    <source>
        <dbReference type="ARBA" id="ARBA00022801"/>
    </source>
</evidence>
<dbReference type="PANTHER" id="PTHR42884:SF30">
    <property type="entry name" value="PROPROTEIN CONVERTASE SUBTILISIN_KEXIN TYPE 5"/>
    <property type="match status" value="1"/>
</dbReference>
<keyword evidence="3" id="KW-0720">Serine protease</keyword>
<accession>A0A7J5YII5</accession>
<dbReference type="GO" id="GO:0004252">
    <property type="term" value="F:serine-type endopeptidase activity"/>
    <property type="evidence" value="ECO:0007669"/>
    <property type="project" value="InterPro"/>
</dbReference>
<dbReference type="InterPro" id="IPR036852">
    <property type="entry name" value="Peptidase_S8/S53_dom_sf"/>
</dbReference>
<dbReference type="Proteomes" id="UP000518266">
    <property type="component" value="Unassembled WGS sequence"/>
</dbReference>
<dbReference type="Gene3D" id="3.40.50.200">
    <property type="entry name" value="Peptidase S8/S53 domain"/>
    <property type="match status" value="2"/>
</dbReference>
<dbReference type="SUPFAM" id="SSF52743">
    <property type="entry name" value="Subtilisin-like"/>
    <property type="match status" value="1"/>
</dbReference>